<gene>
    <name evidence="2" type="ORF">AGLY_018235</name>
</gene>
<dbReference type="Proteomes" id="UP000475862">
    <property type="component" value="Unassembled WGS sequence"/>
</dbReference>
<protein>
    <submittedName>
        <fullName evidence="2">Uncharacterized protein</fullName>
    </submittedName>
</protein>
<evidence type="ECO:0000256" key="1">
    <source>
        <dbReference type="SAM" id="SignalP"/>
    </source>
</evidence>
<keyword evidence="1" id="KW-0732">Signal</keyword>
<dbReference type="EMBL" id="VYZN01002980">
    <property type="protein sequence ID" value="KAE9521366.1"/>
    <property type="molecule type" value="Genomic_DNA"/>
</dbReference>
<keyword evidence="3" id="KW-1185">Reference proteome</keyword>
<proteinExistence type="predicted"/>
<organism evidence="2 3">
    <name type="scientific">Aphis glycines</name>
    <name type="common">Soybean aphid</name>
    <dbReference type="NCBI Taxonomy" id="307491"/>
    <lineage>
        <taxon>Eukaryota</taxon>
        <taxon>Metazoa</taxon>
        <taxon>Ecdysozoa</taxon>
        <taxon>Arthropoda</taxon>
        <taxon>Hexapoda</taxon>
        <taxon>Insecta</taxon>
        <taxon>Pterygota</taxon>
        <taxon>Neoptera</taxon>
        <taxon>Paraneoptera</taxon>
        <taxon>Hemiptera</taxon>
        <taxon>Sternorrhyncha</taxon>
        <taxon>Aphidomorpha</taxon>
        <taxon>Aphidoidea</taxon>
        <taxon>Aphididae</taxon>
        <taxon>Aphidini</taxon>
        <taxon>Aphis</taxon>
        <taxon>Aphis</taxon>
    </lineage>
</organism>
<name>A0A6G0SSL6_APHGL</name>
<reference evidence="2 3" key="1">
    <citation type="submission" date="2019-08" db="EMBL/GenBank/DDBJ databases">
        <title>The genome of the soybean aphid Biotype 1, its phylome, world population structure and adaptation to the North American continent.</title>
        <authorList>
            <person name="Giordano R."/>
            <person name="Donthu R.K."/>
            <person name="Hernandez A.G."/>
            <person name="Wright C.L."/>
            <person name="Zimin A.V."/>
        </authorList>
    </citation>
    <scope>NUCLEOTIDE SEQUENCE [LARGE SCALE GENOMIC DNA]</scope>
    <source>
        <tissue evidence="2">Whole aphids</tissue>
    </source>
</reference>
<feature type="signal peptide" evidence="1">
    <location>
        <begin position="1"/>
        <end position="23"/>
    </location>
</feature>
<evidence type="ECO:0000313" key="2">
    <source>
        <dbReference type="EMBL" id="KAE9521366.1"/>
    </source>
</evidence>
<evidence type="ECO:0000313" key="3">
    <source>
        <dbReference type="Proteomes" id="UP000475862"/>
    </source>
</evidence>
<comment type="caution">
    <text evidence="2">The sequence shown here is derived from an EMBL/GenBank/DDBJ whole genome shotgun (WGS) entry which is preliminary data.</text>
</comment>
<dbReference type="AlphaFoldDB" id="A0A6G0SSL6"/>
<sequence length="224" mass="26111">MRLFHCQFLSSWLYFLLNRLTEELSNFYEAGKIIRVLDDSNYRKWYLFMFLFITEAKRPYIPIQTLAHGNYIINRRKMTPLLKTITRKQYLASGVNVKCSNLQQKRDRKRYAAGVCKVQFVIYLSNSIDLMVSICEKAAKYAPIRGSLHTLSMIIPLECDLNVAFGQLNCLLYAFKNGSRRSRTECWGADMGGYMDHLKILHENRCTWISGLSPLCQQKRKPLG</sequence>
<accession>A0A6G0SSL6</accession>
<feature type="chain" id="PRO_5026193373" evidence="1">
    <location>
        <begin position="24"/>
        <end position="224"/>
    </location>
</feature>